<evidence type="ECO:0000256" key="1">
    <source>
        <dbReference type="ARBA" id="ARBA00006484"/>
    </source>
</evidence>
<gene>
    <name evidence="4" type="ORF">ST47_g1038</name>
</gene>
<dbReference type="AlphaFoldDB" id="A0A163LI96"/>
<evidence type="ECO:0000313" key="4">
    <source>
        <dbReference type="EMBL" id="KZM27821.1"/>
    </source>
</evidence>
<protein>
    <submittedName>
        <fullName evidence="4">Oxidoreductase</fullName>
    </submittedName>
</protein>
<dbReference type="PANTHER" id="PTHR43180">
    <property type="entry name" value="3-OXOACYL-(ACYL-CARRIER-PROTEIN) REDUCTASE (AFU_ORTHOLOGUE AFUA_6G11210)"/>
    <property type="match status" value="1"/>
</dbReference>
<sequence length="283" mass="29568">MTDFQITDSDLSRSKFEGKVVVITGGSSGIGLATVELLTSLGATVVSADIQPPPKAGSFVFVQTDVSQWSSLTALFQSAIAAHGRIDFVFANAGIGPRANYLALETDAAGELQEPNRATLDVNLNSVINTATLAVHYMKSQKEGGSIVLMGSSTSLHPVRAIDYATAKSGVLGFGRGLSVLLSAASLPIRVNSLAPSWTATQVLPDLADLLKAVDYDAQPTAVVAKAAAYLMVDGKRHGDVVFVCEGKFKEIEKAILAPAYDKVRGSGPSDDEVLARIFALAG</sequence>
<keyword evidence="5" id="KW-1185">Reference proteome</keyword>
<comment type="caution">
    <text evidence="4">The sequence shown here is derived from an EMBL/GenBank/DDBJ whole genome shotgun (WGS) entry which is preliminary data.</text>
</comment>
<evidence type="ECO:0000313" key="5">
    <source>
        <dbReference type="Proteomes" id="UP000076837"/>
    </source>
</evidence>
<proteinExistence type="inferred from homology"/>
<dbReference type="PANTHER" id="PTHR43180:SF10">
    <property type="entry name" value="NAD(P)-BINDING PROTEIN"/>
    <property type="match status" value="1"/>
</dbReference>
<name>A0A163LI96_DIDRA</name>
<dbReference type="PRINTS" id="PR00080">
    <property type="entry name" value="SDRFAMILY"/>
</dbReference>
<dbReference type="STRING" id="5454.A0A163LI96"/>
<dbReference type="InterPro" id="IPR036291">
    <property type="entry name" value="NAD(P)-bd_dom_sf"/>
</dbReference>
<dbReference type="PRINTS" id="PR00081">
    <property type="entry name" value="GDHRDH"/>
</dbReference>
<dbReference type="Pfam" id="PF00106">
    <property type="entry name" value="adh_short"/>
    <property type="match status" value="1"/>
</dbReference>
<dbReference type="Proteomes" id="UP000076837">
    <property type="component" value="Unassembled WGS sequence"/>
</dbReference>
<dbReference type="Gene3D" id="3.40.50.720">
    <property type="entry name" value="NAD(P)-binding Rossmann-like Domain"/>
    <property type="match status" value="1"/>
</dbReference>
<dbReference type="GO" id="GO:0016491">
    <property type="term" value="F:oxidoreductase activity"/>
    <property type="evidence" value="ECO:0007669"/>
    <property type="project" value="UniProtKB-KW"/>
</dbReference>
<dbReference type="OrthoDB" id="37659at2759"/>
<comment type="similarity">
    <text evidence="1 3">Belongs to the short-chain dehydrogenases/reductases (SDR) family.</text>
</comment>
<dbReference type="CDD" id="cd05323">
    <property type="entry name" value="ADH_SDR_c_like"/>
    <property type="match status" value="1"/>
</dbReference>
<dbReference type="SUPFAM" id="SSF51735">
    <property type="entry name" value="NAD(P)-binding Rossmann-fold domains"/>
    <property type="match status" value="1"/>
</dbReference>
<dbReference type="InterPro" id="IPR002347">
    <property type="entry name" value="SDR_fam"/>
</dbReference>
<keyword evidence="2" id="KW-0560">Oxidoreductase</keyword>
<reference evidence="4 5" key="1">
    <citation type="journal article" date="2016" name="Sci. Rep.">
        <title>Draft genome sequencing and secretome analysis of fungal phytopathogen Ascochyta rabiei provides insight into the necrotrophic effector repertoire.</title>
        <authorList>
            <person name="Verma S."/>
            <person name="Gazara R.K."/>
            <person name="Nizam S."/>
            <person name="Parween S."/>
            <person name="Chattopadhyay D."/>
            <person name="Verma P.K."/>
        </authorList>
    </citation>
    <scope>NUCLEOTIDE SEQUENCE [LARGE SCALE GENOMIC DNA]</scope>
    <source>
        <strain evidence="4 5">ArDII</strain>
    </source>
</reference>
<evidence type="ECO:0000256" key="2">
    <source>
        <dbReference type="ARBA" id="ARBA00023002"/>
    </source>
</evidence>
<accession>A0A163LI96</accession>
<dbReference type="EMBL" id="JYNV01000053">
    <property type="protein sequence ID" value="KZM27821.1"/>
    <property type="molecule type" value="Genomic_DNA"/>
</dbReference>
<evidence type="ECO:0000256" key="3">
    <source>
        <dbReference type="RuleBase" id="RU000363"/>
    </source>
</evidence>
<organism evidence="4 5">
    <name type="scientific">Didymella rabiei</name>
    <name type="common">Chickpea ascochyta blight fungus</name>
    <name type="synonym">Mycosphaerella rabiei</name>
    <dbReference type="NCBI Taxonomy" id="5454"/>
    <lineage>
        <taxon>Eukaryota</taxon>
        <taxon>Fungi</taxon>
        <taxon>Dikarya</taxon>
        <taxon>Ascomycota</taxon>
        <taxon>Pezizomycotina</taxon>
        <taxon>Dothideomycetes</taxon>
        <taxon>Pleosporomycetidae</taxon>
        <taxon>Pleosporales</taxon>
        <taxon>Pleosporineae</taxon>
        <taxon>Didymellaceae</taxon>
        <taxon>Ascochyta</taxon>
    </lineage>
</organism>